<dbReference type="InterPro" id="IPR022663">
    <property type="entry name" value="DapB_C"/>
</dbReference>
<dbReference type="GO" id="GO:0051287">
    <property type="term" value="F:NAD binding"/>
    <property type="evidence" value="ECO:0007669"/>
    <property type="project" value="UniProtKB-UniRule"/>
</dbReference>
<evidence type="ECO:0000256" key="11">
    <source>
        <dbReference type="ARBA" id="ARBA00049080"/>
    </source>
</evidence>
<feature type="binding site" evidence="13">
    <location>
        <begin position="122"/>
        <end position="125"/>
    </location>
    <ligand>
        <name>NAD(+)</name>
        <dbReference type="ChEBI" id="CHEBI:57540"/>
    </ligand>
</feature>
<reference evidence="16" key="1">
    <citation type="submission" date="2020-02" db="EMBL/GenBank/DDBJ databases">
        <authorList>
            <person name="Meier V. D."/>
        </authorList>
    </citation>
    <scope>NUCLEOTIDE SEQUENCE</scope>
    <source>
        <strain evidence="16">AVDCRST_MAG68</strain>
    </source>
</reference>
<evidence type="ECO:0000256" key="4">
    <source>
        <dbReference type="ARBA" id="ARBA00022857"/>
    </source>
</evidence>
<evidence type="ECO:0000256" key="13">
    <source>
        <dbReference type="HAMAP-Rule" id="MF_00102"/>
    </source>
</evidence>
<dbReference type="PIRSF" id="PIRSF000161">
    <property type="entry name" value="DHPR"/>
    <property type="match status" value="1"/>
</dbReference>
<dbReference type="Gene3D" id="3.30.360.10">
    <property type="entry name" value="Dihydrodipicolinate Reductase, domain 2"/>
    <property type="match status" value="1"/>
</dbReference>
<dbReference type="InterPro" id="IPR023940">
    <property type="entry name" value="DHDPR_bac"/>
</dbReference>
<dbReference type="GO" id="GO:0008839">
    <property type="term" value="F:4-hydroxy-tetrahydrodipicolinate reductase"/>
    <property type="evidence" value="ECO:0007669"/>
    <property type="project" value="UniProtKB-UniRule"/>
</dbReference>
<evidence type="ECO:0000256" key="7">
    <source>
        <dbReference type="ARBA" id="ARBA00023027"/>
    </source>
</evidence>
<dbReference type="GO" id="GO:0005829">
    <property type="term" value="C:cytosol"/>
    <property type="evidence" value="ECO:0007669"/>
    <property type="project" value="TreeGrafter"/>
</dbReference>
<dbReference type="PROSITE" id="PS01298">
    <property type="entry name" value="DAPB"/>
    <property type="match status" value="1"/>
</dbReference>
<evidence type="ECO:0000256" key="5">
    <source>
        <dbReference type="ARBA" id="ARBA00022915"/>
    </source>
</evidence>
<dbReference type="EMBL" id="CADCTW010000130">
    <property type="protein sequence ID" value="CAA9334834.1"/>
    <property type="molecule type" value="Genomic_DNA"/>
</dbReference>
<evidence type="ECO:0000256" key="2">
    <source>
        <dbReference type="ARBA" id="ARBA00022490"/>
    </source>
</evidence>
<dbReference type="FunFam" id="3.30.360.10:FF:000004">
    <property type="entry name" value="4-hydroxy-tetrahydrodipicolinate reductase"/>
    <property type="match status" value="1"/>
</dbReference>
<dbReference type="InterPro" id="IPR036291">
    <property type="entry name" value="NAD(P)-bd_dom_sf"/>
</dbReference>
<name>A0A6J4LLD5_9BACT</name>
<evidence type="ECO:0000259" key="14">
    <source>
        <dbReference type="Pfam" id="PF01113"/>
    </source>
</evidence>
<feature type="active site" description="Proton donor" evidence="13">
    <location>
        <position position="159"/>
    </location>
</feature>
<dbReference type="SUPFAM" id="SSF55347">
    <property type="entry name" value="Glyceraldehyde-3-phosphate dehydrogenase-like, C-terminal domain"/>
    <property type="match status" value="1"/>
</dbReference>
<feature type="binding site" evidence="13">
    <location>
        <begin position="165"/>
        <end position="166"/>
    </location>
    <ligand>
        <name>(S)-2,3,4,5-tetrahydrodipicolinate</name>
        <dbReference type="ChEBI" id="CHEBI:16845"/>
    </ligand>
</feature>
<sequence length="267" mass="27637">MPPGAEPLRIVLSGATGRMGTVLAELIHQEDGLELVAGIGRVPERGCDVGCPVVETPETAGSWIRQADVVVDFSSPELLARLVEGQGAELAGKALVVGTTGLGGEGERVLAHAAQRSPVLLAANFSVGVNLLLALAERAAAVLGDDVDAEVVEAHHRRKADAPSGTALALGEALARGRGVSLADVRVDGRSGHPGARPRGEIGFHAVRGGDIVGEHRVMLVGDRERIELGHVAQDRALFAEGALRAARWLAGKPAGRYTMRDVLGLG</sequence>
<evidence type="ECO:0000256" key="3">
    <source>
        <dbReference type="ARBA" id="ARBA00022605"/>
    </source>
</evidence>
<comment type="catalytic activity">
    <reaction evidence="11 13">
        <text>(S)-2,3,4,5-tetrahydrodipicolinate + NADP(+) + H2O = (2S,4S)-4-hydroxy-2,3,4,5-tetrahydrodipicolinate + NADPH + H(+)</text>
        <dbReference type="Rhea" id="RHEA:35331"/>
        <dbReference type="ChEBI" id="CHEBI:15377"/>
        <dbReference type="ChEBI" id="CHEBI:15378"/>
        <dbReference type="ChEBI" id="CHEBI:16845"/>
        <dbReference type="ChEBI" id="CHEBI:57783"/>
        <dbReference type="ChEBI" id="CHEBI:58349"/>
        <dbReference type="ChEBI" id="CHEBI:67139"/>
        <dbReference type="EC" id="1.17.1.8"/>
    </reaction>
</comment>
<comment type="function">
    <text evidence="13">Catalyzes the conversion of 4-hydroxy-tetrahydrodipicolinate (HTPA) to tetrahydrodipicolinate.</text>
</comment>
<evidence type="ECO:0000256" key="1">
    <source>
        <dbReference type="ARBA" id="ARBA00006642"/>
    </source>
</evidence>
<comment type="subunit">
    <text evidence="13">Homotetramer.</text>
</comment>
<dbReference type="EC" id="1.17.1.8" evidence="10 13"/>
<dbReference type="Pfam" id="PF01113">
    <property type="entry name" value="DapB_N"/>
    <property type="match status" value="1"/>
</dbReference>
<dbReference type="GO" id="GO:0009089">
    <property type="term" value="P:lysine biosynthetic process via diaminopimelate"/>
    <property type="evidence" value="ECO:0007669"/>
    <property type="project" value="UniProtKB-UniRule"/>
</dbReference>
<dbReference type="HAMAP" id="MF_00102">
    <property type="entry name" value="DapB"/>
    <property type="match status" value="1"/>
</dbReference>
<dbReference type="PANTHER" id="PTHR20836:SF0">
    <property type="entry name" value="4-HYDROXY-TETRAHYDRODIPICOLINATE REDUCTASE 1, CHLOROPLASTIC-RELATED"/>
    <property type="match status" value="1"/>
</dbReference>
<feature type="binding site" evidence="13">
    <location>
        <begin position="14"/>
        <end position="19"/>
    </location>
    <ligand>
        <name>NAD(+)</name>
        <dbReference type="ChEBI" id="CHEBI:57540"/>
    </ligand>
</feature>
<dbReference type="GO" id="GO:0019877">
    <property type="term" value="P:diaminopimelate biosynthetic process"/>
    <property type="evidence" value="ECO:0007669"/>
    <property type="project" value="UniProtKB-UniRule"/>
</dbReference>
<feature type="domain" description="Dihydrodipicolinate reductase N-terminal" evidence="14">
    <location>
        <begin position="9"/>
        <end position="125"/>
    </location>
</feature>
<evidence type="ECO:0000256" key="8">
    <source>
        <dbReference type="ARBA" id="ARBA00023154"/>
    </source>
</evidence>
<organism evidence="16">
    <name type="scientific">uncultured Gemmatimonadota bacterium</name>
    <dbReference type="NCBI Taxonomy" id="203437"/>
    <lineage>
        <taxon>Bacteria</taxon>
        <taxon>Pseudomonadati</taxon>
        <taxon>Gemmatimonadota</taxon>
        <taxon>environmental samples</taxon>
    </lineage>
</organism>
<feature type="domain" description="Dihydrodipicolinate reductase C-terminal" evidence="15">
    <location>
        <begin position="128"/>
        <end position="264"/>
    </location>
</feature>
<dbReference type="SUPFAM" id="SSF51735">
    <property type="entry name" value="NAD(P)-binding Rossmann-fold domains"/>
    <property type="match status" value="1"/>
</dbReference>
<comment type="catalytic activity">
    <reaction evidence="12 13">
        <text>(S)-2,3,4,5-tetrahydrodipicolinate + NAD(+) + H2O = (2S,4S)-4-hydroxy-2,3,4,5-tetrahydrodipicolinate + NADH + H(+)</text>
        <dbReference type="Rhea" id="RHEA:35323"/>
        <dbReference type="ChEBI" id="CHEBI:15377"/>
        <dbReference type="ChEBI" id="CHEBI:15378"/>
        <dbReference type="ChEBI" id="CHEBI:16845"/>
        <dbReference type="ChEBI" id="CHEBI:57540"/>
        <dbReference type="ChEBI" id="CHEBI:57945"/>
        <dbReference type="ChEBI" id="CHEBI:67139"/>
        <dbReference type="EC" id="1.17.1.8"/>
    </reaction>
</comment>
<keyword evidence="5 13" id="KW-0220">Diaminopimelate biosynthesis</keyword>
<comment type="similarity">
    <text evidence="1 13">Belongs to the DapB family.</text>
</comment>
<dbReference type="Gene3D" id="3.40.50.720">
    <property type="entry name" value="NAD(P)-binding Rossmann-like Domain"/>
    <property type="match status" value="1"/>
</dbReference>
<keyword evidence="8 13" id="KW-0457">Lysine biosynthesis</keyword>
<keyword evidence="7 13" id="KW-0520">NAD</keyword>
<evidence type="ECO:0000313" key="16">
    <source>
        <dbReference type="EMBL" id="CAA9334834.1"/>
    </source>
</evidence>
<proteinExistence type="inferred from homology"/>
<feature type="binding site" evidence="13">
    <location>
        <begin position="98"/>
        <end position="100"/>
    </location>
    <ligand>
        <name>NAD(+)</name>
        <dbReference type="ChEBI" id="CHEBI:57540"/>
    </ligand>
</feature>
<evidence type="ECO:0000259" key="15">
    <source>
        <dbReference type="Pfam" id="PF05173"/>
    </source>
</evidence>
<evidence type="ECO:0000256" key="12">
    <source>
        <dbReference type="ARBA" id="ARBA00049396"/>
    </source>
</evidence>
<gene>
    <name evidence="13" type="primary">dapB</name>
    <name evidence="16" type="ORF">AVDCRST_MAG68-2704</name>
</gene>
<dbReference type="PANTHER" id="PTHR20836">
    <property type="entry name" value="DIHYDRODIPICOLINATE REDUCTASE"/>
    <property type="match status" value="1"/>
</dbReference>
<keyword evidence="6 13" id="KW-0560">Oxidoreductase</keyword>
<accession>A0A6J4LLD5</accession>
<dbReference type="AlphaFoldDB" id="A0A6J4LLD5"/>
<comment type="subcellular location">
    <subcellularLocation>
        <location evidence="13">Cytoplasm</location>
    </subcellularLocation>
</comment>
<feature type="active site" description="Proton donor/acceptor" evidence="13">
    <location>
        <position position="155"/>
    </location>
</feature>
<keyword evidence="4 13" id="KW-0521">NADP</keyword>
<protein>
    <recommendedName>
        <fullName evidence="10 13">4-hydroxy-tetrahydrodipicolinate reductase</fullName>
        <shortName evidence="13">HTPA reductase</shortName>
        <ecNumber evidence="10 13">1.17.1.8</ecNumber>
    </recommendedName>
</protein>
<evidence type="ECO:0000256" key="6">
    <source>
        <dbReference type="ARBA" id="ARBA00023002"/>
    </source>
</evidence>
<dbReference type="Pfam" id="PF05173">
    <property type="entry name" value="DapB_C"/>
    <property type="match status" value="1"/>
</dbReference>
<dbReference type="InterPro" id="IPR022664">
    <property type="entry name" value="DapB_N_CS"/>
</dbReference>
<dbReference type="GO" id="GO:0050661">
    <property type="term" value="F:NADP binding"/>
    <property type="evidence" value="ECO:0007669"/>
    <property type="project" value="UniProtKB-UniRule"/>
</dbReference>
<dbReference type="GO" id="GO:0016726">
    <property type="term" value="F:oxidoreductase activity, acting on CH or CH2 groups, NAD or NADP as acceptor"/>
    <property type="evidence" value="ECO:0007669"/>
    <property type="project" value="UniProtKB-UniRule"/>
</dbReference>
<feature type="binding site" evidence="13">
    <location>
        <position position="55"/>
    </location>
    <ligand>
        <name>NAD(+)</name>
        <dbReference type="ChEBI" id="CHEBI:57540"/>
    </ligand>
</feature>
<dbReference type="NCBIfam" id="TIGR00036">
    <property type="entry name" value="dapB"/>
    <property type="match status" value="1"/>
</dbReference>
<comment type="caution">
    <text evidence="13">Was originally thought to be a dihydrodipicolinate reductase (DHDPR), catalyzing the conversion of dihydrodipicolinate to tetrahydrodipicolinate. However, it was shown in E.coli that the substrate of the enzymatic reaction is not dihydrodipicolinate (DHDP) but in fact (2S,4S)-4-hydroxy-2,3,4,5-tetrahydrodipicolinic acid (HTPA), the product released by the DapA-catalyzed reaction.</text>
</comment>
<evidence type="ECO:0000256" key="10">
    <source>
        <dbReference type="ARBA" id="ARBA00038983"/>
    </source>
</evidence>
<feature type="binding site" evidence="13">
    <location>
        <position position="156"/>
    </location>
    <ligand>
        <name>(S)-2,3,4,5-tetrahydrodipicolinate</name>
        <dbReference type="ChEBI" id="CHEBI:16845"/>
    </ligand>
</feature>
<dbReference type="UniPathway" id="UPA00034">
    <property type="reaction ID" value="UER00018"/>
</dbReference>
<keyword evidence="2 13" id="KW-0963">Cytoplasm</keyword>
<keyword evidence="3 13" id="KW-0028">Amino-acid biosynthesis</keyword>
<comment type="caution">
    <text evidence="13">Lacks conserved residue(s) required for the propagation of feature annotation.</text>
</comment>
<evidence type="ECO:0000256" key="9">
    <source>
        <dbReference type="ARBA" id="ARBA00037922"/>
    </source>
</evidence>
<dbReference type="InterPro" id="IPR000846">
    <property type="entry name" value="DapB_N"/>
</dbReference>
<comment type="pathway">
    <text evidence="9 13">Amino-acid biosynthesis; L-lysine biosynthesis via DAP pathway; (S)-tetrahydrodipicolinate from L-aspartate: step 4/4.</text>
</comment>